<organism evidence="2 3">
    <name type="scientific">Anabas testudineus</name>
    <name type="common">Climbing perch</name>
    <name type="synonym">Anthias testudineus</name>
    <dbReference type="NCBI Taxonomy" id="64144"/>
    <lineage>
        <taxon>Eukaryota</taxon>
        <taxon>Metazoa</taxon>
        <taxon>Chordata</taxon>
        <taxon>Craniata</taxon>
        <taxon>Vertebrata</taxon>
        <taxon>Euteleostomi</taxon>
        <taxon>Actinopterygii</taxon>
        <taxon>Neopterygii</taxon>
        <taxon>Teleostei</taxon>
        <taxon>Neoteleostei</taxon>
        <taxon>Acanthomorphata</taxon>
        <taxon>Anabantaria</taxon>
        <taxon>Anabantiformes</taxon>
        <taxon>Anabantoidei</taxon>
        <taxon>Anabantidae</taxon>
        <taxon>Anabas</taxon>
    </lineage>
</organism>
<dbReference type="OrthoDB" id="9879526at2759"/>
<dbReference type="AlphaFoldDB" id="A0A3Q1HIL4"/>
<name>A0A3Q1HIL4_ANATE</name>
<protein>
    <recommendedName>
        <fullName evidence="4">BCL2 binding component 3</fullName>
    </recommendedName>
</protein>
<evidence type="ECO:0000256" key="1">
    <source>
        <dbReference type="SAM" id="MobiDB-lite"/>
    </source>
</evidence>
<feature type="region of interest" description="Disordered" evidence="1">
    <location>
        <begin position="1"/>
        <end position="46"/>
    </location>
</feature>
<dbReference type="GeneTree" id="ENSGT00990000203908"/>
<feature type="compositionally biased region" description="Basic and acidic residues" evidence="1">
    <location>
        <begin position="1"/>
        <end position="15"/>
    </location>
</feature>
<evidence type="ECO:0000313" key="3">
    <source>
        <dbReference type="Proteomes" id="UP000265040"/>
    </source>
</evidence>
<dbReference type="Ensembl" id="ENSATET00000007401.2">
    <property type="protein sequence ID" value="ENSATEP00000007275.2"/>
    <property type="gene ID" value="ENSATEG00000005122.2"/>
</dbReference>
<reference evidence="2" key="3">
    <citation type="submission" date="2025-09" db="UniProtKB">
        <authorList>
            <consortium name="Ensembl"/>
        </authorList>
    </citation>
    <scope>IDENTIFICATION</scope>
</reference>
<dbReference type="InParanoid" id="A0A3Q1HIL4"/>
<reference evidence="2" key="1">
    <citation type="submission" date="2021-04" db="EMBL/GenBank/DDBJ databases">
        <authorList>
            <consortium name="Wellcome Sanger Institute Data Sharing"/>
        </authorList>
    </citation>
    <scope>NUCLEOTIDE SEQUENCE [LARGE SCALE GENOMIC DNA]</scope>
</reference>
<dbReference type="Proteomes" id="UP000265040">
    <property type="component" value="Chromosome 13"/>
</dbReference>
<reference evidence="2" key="2">
    <citation type="submission" date="2025-08" db="UniProtKB">
        <authorList>
            <consortium name="Ensembl"/>
        </authorList>
    </citation>
    <scope>IDENTIFICATION</scope>
</reference>
<accession>A0A3Q1HIL4</accession>
<sequence>MVSAADSERDEHQEAFSRQGPLPDLLPQNEHPSWPSPHHRGARGEALQELEVRRVATQLRVIGDEFNATVLRRHAAPHWRDWRDACRGLFNFITQTLSTLYRLV</sequence>
<keyword evidence="3" id="KW-1185">Reference proteome</keyword>
<evidence type="ECO:0000313" key="2">
    <source>
        <dbReference type="Ensembl" id="ENSATEP00000007275.2"/>
    </source>
</evidence>
<evidence type="ECO:0008006" key="4">
    <source>
        <dbReference type="Google" id="ProtNLM"/>
    </source>
</evidence>
<proteinExistence type="predicted"/>